<dbReference type="InterPro" id="IPR000086">
    <property type="entry name" value="NUDIX_hydrolase_dom"/>
</dbReference>
<dbReference type="InterPro" id="IPR015797">
    <property type="entry name" value="NUDIX_hydrolase-like_dom_sf"/>
</dbReference>
<name>A0AAP8SQ29_9GAMM</name>
<dbReference type="PROSITE" id="PS51462">
    <property type="entry name" value="NUDIX"/>
    <property type="match status" value="1"/>
</dbReference>
<dbReference type="GO" id="GO:0003824">
    <property type="term" value="F:catalytic activity"/>
    <property type="evidence" value="ECO:0007669"/>
    <property type="project" value="UniProtKB-ARBA"/>
</dbReference>
<proteinExistence type="predicted"/>
<feature type="domain" description="Nudix hydrolase" evidence="1">
    <location>
        <begin position="12"/>
        <end position="134"/>
    </location>
</feature>
<organism evidence="2 3">
    <name type="scientific">Halioglobus japonicus</name>
    <dbReference type="NCBI Taxonomy" id="930805"/>
    <lineage>
        <taxon>Bacteria</taxon>
        <taxon>Pseudomonadati</taxon>
        <taxon>Pseudomonadota</taxon>
        <taxon>Gammaproteobacteria</taxon>
        <taxon>Cellvibrionales</taxon>
        <taxon>Halieaceae</taxon>
        <taxon>Halioglobus</taxon>
    </lineage>
</organism>
<evidence type="ECO:0000259" key="1">
    <source>
        <dbReference type="PROSITE" id="PS51462"/>
    </source>
</evidence>
<dbReference type="EMBL" id="PKUR01000001">
    <property type="protein sequence ID" value="PLW88154.1"/>
    <property type="molecule type" value="Genomic_DNA"/>
</dbReference>
<dbReference type="Proteomes" id="UP000235162">
    <property type="component" value="Unassembled WGS sequence"/>
</dbReference>
<dbReference type="Pfam" id="PF00293">
    <property type="entry name" value="NUDIX"/>
    <property type="match status" value="1"/>
</dbReference>
<sequence>MSKSNAPAEPTELIPAATVLLLRDGADGVEKLMRKNSRIVFRGFWVFPGGRIDPEDGSDQDAIQERARVAAAREAMEETALDVTPYESRFIAPASIAVLQIVDEVNGGLIVVVWKGPELSRNQVLAGAYRDETI</sequence>
<comment type="caution">
    <text evidence="2">The sequence shown here is derived from an EMBL/GenBank/DDBJ whole genome shotgun (WGS) entry which is preliminary data.</text>
</comment>
<dbReference type="Gene3D" id="3.90.79.10">
    <property type="entry name" value="Nucleoside Triphosphate Pyrophosphohydrolase"/>
    <property type="match status" value="1"/>
</dbReference>
<protein>
    <recommendedName>
        <fullName evidence="1">Nudix hydrolase domain-containing protein</fullName>
    </recommendedName>
</protein>
<reference evidence="2 3" key="1">
    <citation type="submission" date="2018-01" db="EMBL/GenBank/DDBJ databases">
        <title>The draft genome sequence of Halioglobus japonicus S1-36.</title>
        <authorList>
            <person name="Du Z.-J."/>
            <person name="Shi M.-J."/>
        </authorList>
    </citation>
    <scope>NUCLEOTIDE SEQUENCE [LARGE SCALE GENOMIC DNA]</scope>
    <source>
        <strain evidence="2 3">S1-36</strain>
    </source>
</reference>
<dbReference type="SUPFAM" id="SSF55811">
    <property type="entry name" value="Nudix"/>
    <property type="match status" value="1"/>
</dbReference>
<evidence type="ECO:0000313" key="2">
    <source>
        <dbReference type="EMBL" id="PLW88154.1"/>
    </source>
</evidence>
<evidence type="ECO:0000313" key="3">
    <source>
        <dbReference type="Proteomes" id="UP000235162"/>
    </source>
</evidence>
<dbReference type="AlphaFoldDB" id="A0AAP8SQ29"/>
<dbReference type="RefSeq" id="WP_102106184.1">
    <property type="nucleotide sequence ID" value="NZ_CP019450.1"/>
</dbReference>
<gene>
    <name evidence="2" type="ORF">C0029_03490</name>
</gene>
<keyword evidence="3" id="KW-1185">Reference proteome</keyword>
<accession>A0AAP8SQ29</accession>